<dbReference type="EMBL" id="JABANM010001523">
    <property type="protein sequence ID" value="KAF4754136.1"/>
    <property type="molecule type" value="Genomic_DNA"/>
</dbReference>
<feature type="compositionally biased region" description="Basic and acidic residues" evidence="1">
    <location>
        <begin position="70"/>
        <end position="86"/>
    </location>
</feature>
<sequence length="465" mass="51529">MSSSTRERAQKQDAPDASSSSTSVTDDRRHTWGATSSPLPTMAIKDAELADEFLRQLDSSETVSLFEDQSPERDLAKNKGNPEKSRIRSAAWPGSLQSLTLEVETIDEKISEARKMGLLGDRSATTTAGGINIDQASMFLNPARPDKNLITPNSANYLMTPEYYADSPTVVPLHSKVIRFLWAWIPLGSYKLTATLQSPARLSPDWLQQQHDGAAGGSTGVAVTESYPSFGIDRLSSSGAPSEFYRDEHVTFVARRRPLSLSAQTALGVPFVSAVWAFTATFVWPQFLSIPRAFSVARSQFAMWMVMLFLWIALCVIHIFLLRPWQVTCCHGRRIVLETRWKSTATSLVSLLNAPPPIPEPGKSPPPLSPLPRDDFRQWKSWSSTIIVTVIFLCLLVACIMTLVMYKQCVECGGCAPSIHKGKIIYPDPSCYDYYISWIPGATVETPGYVPHPSSRPWFPLVPSR</sequence>
<keyword evidence="2" id="KW-0472">Membrane</keyword>
<feature type="compositionally biased region" description="Basic and acidic residues" evidence="1">
    <location>
        <begin position="1"/>
        <end position="14"/>
    </location>
</feature>
<gene>
    <name evidence="3" type="ORF">FOZ62_029387</name>
</gene>
<comment type="caution">
    <text evidence="3">The sequence shown here is derived from an EMBL/GenBank/DDBJ whole genome shotgun (WGS) entry which is preliminary data.</text>
</comment>
<protein>
    <submittedName>
        <fullName evidence="3">Uncharacterized protein</fullName>
    </submittedName>
</protein>
<evidence type="ECO:0000256" key="2">
    <source>
        <dbReference type="SAM" id="Phobius"/>
    </source>
</evidence>
<feature type="transmembrane region" description="Helical" evidence="2">
    <location>
        <begin position="304"/>
        <end position="325"/>
    </location>
</feature>
<dbReference type="AlphaFoldDB" id="A0A7J6UAD4"/>
<evidence type="ECO:0000256" key="1">
    <source>
        <dbReference type="SAM" id="MobiDB-lite"/>
    </source>
</evidence>
<evidence type="ECO:0000313" key="4">
    <source>
        <dbReference type="Proteomes" id="UP000574390"/>
    </source>
</evidence>
<dbReference type="Proteomes" id="UP000574390">
    <property type="component" value="Unassembled WGS sequence"/>
</dbReference>
<keyword evidence="2" id="KW-0812">Transmembrane</keyword>
<keyword evidence="2" id="KW-1133">Transmembrane helix</keyword>
<accession>A0A7J6UAD4</accession>
<feature type="transmembrane region" description="Helical" evidence="2">
    <location>
        <begin position="265"/>
        <end position="284"/>
    </location>
</feature>
<feature type="region of interest" description="Disordered" evidence="1">
    <location>
        <begin position="64"/>
        <end position="90"/>
    </location>
</feature>
<feature type="region of interest" description="Disordered" evidence="1">
    <location>
        <begin position="1"/>
        <end position="43"/>
    </location>
</feature>
<organism evidence="3 4">
    <name type="scientific">Perkinsus olseni</name>
    <name type="common">Perkinsus atlanticus</name>
    <dbReference type="NCBI Taxonomy" id="32597"/>
    <lineage>
        <taxon>Eukaryota</taxon>
        <taxon>Sar</taxon>
        <taxon>Alveolata</taxon>
        <taxon>Perkinsozoa</taxon>
        <taxon>Perkinsea</taxon>
        <taxon>Perkinsida</taxon>
        <taxon>Perkinsidae</taxon>
        <taxon>Perkinsus</taxon>
    </lineage>
</organism>
<feature type="compositionally biased region" description="Low complexity" evidence="1">
    <location>
        <begin position="15"/>
        <end position="24"/>
    </location>
</feature>
<name>A0A7J6UAD4_PEROL</name>
<feature type="transmembrane region" description="Helical" evidence="2">
    <location>
        <begin position="386"/>
        <end position="406"/>
    </location>
</feature>
<proteinExistence type="predicted"/>
<evidence type="ECO:0000313" key="3">
    <source>
        <dbReference type="EMBL" id="KAF4754136.1"/>
    </source>
</evidence>
<reference evidence="3 4" key="1">
    <citation type="submission" date="2020-04" db="EMBL/GenBank/DDBJ databases">
        <title>Perkinsus olseni comparative genomics.</title>
        <authorList>
            <person name="Bogema D.R."/>
        </authorList>
    </citation>
    <scope>NUCLEOTIDE SEQUENCE [LARGE SCALE GENOMIC DNA]</scope>
    <source>
        <strain evidence="3">ATCC PRA-205</strain>
    </source>
</reference>